<keyword evidence="3" id="KW-0413">Isomerase</keyword>
<dbReference type="Gene3D" id="3.20.20.150">
    <property type="entry name" value="Divalent-metal-dependent TIM barrel enzymes"/>
    <property type="match status" value="1"/>
</dbReference>
<comment type="caution">
    <text evidence="3">The sequence shown here is derived from an EMBL/GenBank/DDBJ whole genome shotgun (WGS) entry which is preliminary data.</text>
</comment>
<feature type="domain" description="Xylose isomerase-like TIM barrel" evidence="2">
    <location>
        <begin position="45"/>
        <end position="212"/>
    </location>
</feature>
<evidence type="ECO:0000313" key="4">
    <source>
        <dbReference type="Proteomes" id="UP000419743"/>
    </source>
</evidence>
<organism evidence="3 4">
    <name type="scientific">Occultella aeris</name>
    <dbReference type="NCBI Taxonomy" id="2761496"/>
    <lineage>
        <taxon>Bacteria</taxon>
        <taxon>Bacillati</taxon>
        <taxon>Actinomycetota</taxon>
        <taxon>Actinomycetes</taxon>
        <taxon>Micrococcales</taxon>
        <taxon>Ruaniaceae</taxon>
        <taxon>Occultella</taxon>
    </lineage>
</organism>
<dbReference type="EMBL" id="CACRYJ010000034">
    <property type="protein sequence ID" value="VZO37374.1"/>
    <property type="molecule type" value="Genomic_DNA"/>
</dbReference>
<dbReference type="InterPro" id="IPR036237">
    <property type="entry name" value="Xyl_isomerase-like_sf"/>
</dbReference>
<dbReference type="PANTHER" id="PTHR12110">
    <property type="entry name" value="HYDROXYPYRUVATE ISOMERASE"/>
    <property type="match status" value="1"/>
</dbReference>
<dbReference type="InterPro" id="IPR013022">
    <property type="entry name" value="Xyl_isomerase-like_TIM-brl"/>
</dbReference>
<keyword evidence="4" id="KW-1185">Reference proteome</keyword>
<evidence type="ECO:0000313" key="3">
    <source>
        <dbReference type="EMBL" id="VZO37374.1"/>
    </source>
</evidence>
<sequence length="244" mass="25911">MPGAISVQLYSIRDAMAEDMPAALRRIADLGFENVELFGYVDRVDAHRDALAAAGLRAPSGHARLVVSDDVPGVLDASAALGMTTVIDPSIPEEQWATRELIEASAARLNEIAKQAADRGLEVGYHNHWWEVASVGGTPGLEIFAAALDDGVTLEVDTYWAEVGGVAAPDLLRRLGDKVTHIHVKDGPATRDTKAQLPAGQGVVPVAEILAAAPDALRVIEFDDFDGDVFDGLAQSLTWLKAQA</sequence>
<name>A0A7M4DJY7_9MICO</name>
<protein>
    <submittedName>
        <fullName evidence="3">Xylose isomerase-like TIM barrel</fullName>
    </submittedName>
</protein>
<evidence type="ECO:0000256" key="1">
    <source>
        <dbReference type="ARBA" id="ARBA00023277"/>
    </source>
</evidence>
<dbReference type="GO" id="GO:0016853">
    <property type="term" value="F:isomerase activity"/>
    <property type="evidence" value="ECO:0007669"/>
    <property type="project" value="UniProtKB-KW"/>
</dbReference>
<accession>A0A7M4DJY7</accession>
<dbReference type="RefSeq" id="WP_156741205.1">
    <property type="nucleotide sequence ID" value="NZ_CACRYJ010000034.1"/>
</dbReference>
<keyword evidence="1" id="KW-0119">Carbohydrate metabolism</keyword>
<dbReference type="Proteomes" id="UP000419743">
    <property type="component" value="Unassembled WGS sequence"/>
</dbReference>
<dbReference type="Pfam" id="PF01261">
    <property type="entry name" value="AP_endonuc_2"/>
    <property type="match status" value="1"/>
</dbReference>
<evidence type="ECO:0000259" key="2">
    <source>
        <dbReference type="Pfam" id="PF01261"/>
    </source>
</evidence>
<dbReference type="AlphaFoldDB" id="A0A7M4DJY7"/>
<dbReference type="PANTHER" id="PTHR12110:SF41">
    <property type="entry name" value="INOSOSE DEHYDRATASE"/>
    <property type="match status" value="1"/>
</dbReference>
<dbReference type="SUPFAM" id="SSF51658">
    <property type="entry name" value="Xylose isomerase-like"/>
    <property type="match status" value="1"/>
</dbReference>
<proteinExistence type="predicted"/>
<dbReference type="InterPro" id="IPR050312">
    <property type="entry name" value="IolE/XylAMocC-like"/>
</dbReference>
<gene>
    <name evidence="3" type="ORF">HALOF300_02449</name>
</gene>
<reference evidence="3 4" key="1">
    <citation type="submission" date="2019-11" db="EMBL/GenBank/DDBJ databases">
        <authorList>
            <person name="Criscuolo A."/>
        </authorList>
    </citation>
    <scope>NUCLEOTIDE SEQUENCE [LARGE SCALE GENOMIC DNA]</scope>
    <source>
        <strain evidence="3">CIP111667</strain>
    </source>
</reference>